<keyword evidence="3" id="KW-1185">Reference proteome</keyword>
<comment type="caution">
    <text evidence="2">The sequence shown here is derived from an EMBL/GenBank/DDBJ whole genome shotgun (WGS) entry which is preliminary data.</text>
</comment>
<feature type="non-terminal residue" evidence="2">
    <location>
        <position position="1"/>
    </location>
</feature>
<organism evidence="2 3">
    <name type="scientific">Pristionchus mayeri</name>
    <dbReference type="NCBI Taxonomy" id="1317129"/>
    <lineage>
        <taxon>Eukaryota</taxon>
        <taxon>Metazoa</taxon>
        <taxon>Ecdysozoa</taxon>
        <taxon>Nematoda</taxon>
        <taxon>Chromadorea</taxon>
        <taxon>Rhabditida</taxon>
        <taxon>Rhabditina</taxon>
        <taxon>Diplogasteromorpha</taxon>
        <taxon>Diplogasteroidea</taxon>
        <taxon>Neodiplogasteridae</taxon>
        <taxon>Pristionchus</taxon>
    </lineage>
</organism>
<evidence type="ECO:0000256" key="1">
    <source>
        <dbReference type="SAM" id="MobiDB-lite"/>
    </source>
</evidence>
<name>A0AAN5CXC3_9BILA</name>
<protein>
    <submittedName>
        <fullName evidence="2">Uncharacterized protein</fullName>
    </submittedName>
</protein>
<accession>A0AAN5CXC3</accession>
<feature type="compositionally biased region" description="Acidic residues" evidence="1">
    <location>
        <begin position="324"/>
        <end position="333"/>
    </location>
</feature>
<dbReference type="EMBL" id="BTRK01000005">
    <property type="protein sequence ID" value="GMR52175.1"/>
    <property type="molecule type" value="Genomic_DNA"/>
</dbReference>
<feature type="region of interest" description="Disordered" evidence="1">
    <location>
        <begin position="297"/>
        <end position="344"/>
    </location>
</feature>
<proteinExistence type="predicted"/>
<dbReference type="Proteomes" id="UP001328107">
    <property type="component" value="Unassembled WGS sequence"/>
</dbReference>
<gene>
    <name evidence="2" type="ORF">PMAYCL1PPCAC_22370</name>
</gene>
<feature type="compositionally biased region" description="Basic and acidic residues" evidence="1">
    <location>
        <begin position="297"/>
        <end position="314"/>
    </location>
</feature>
<dbReference type="AlphaFoldDB" id="A0AAN5CXC3"/>
<reference evidence="3" key="1">
    <citation type="submission" date="2022-10" db="EMBL/GenBank/DDBJ databases">
        <title>Genome assembly of Pristionchus species.</title>
        <authorList>
            <person name="Yoshida K."/>
            <person name="Sommer R.J."/>
        </authorList>
    </citation>
    <scope>NUCLEOTIDE SEQUENCE [LARGE SCALE GENOMIC DNA]</scope>
    <source>
        <strain evidence="3">RS5460</strain>
    </source>
</reference>
<evidence type="ECO:0000313" key="3">
    <source>
        <dbReference type="Proteomes" id="UP001328107"/>
    </source>
</evidence>
<evidence type="ECO:0000313" key="2">
    <source>
        <dbReference type="EMBL" id="GMR52175.1"/>
    </source>
</evidence>
<sequence>DFTPNIVKGSEPSLPLFDNNIDIKEESLDILEEPITDNPAFDQESLEYIDMGTRSTIVEKKWAAENGTEAANVNVKQVIPLTGMTHYDPIVSEFLRQCDLCYAKTNITYSVPADSNERSTFLNNLINVPMKFKHILKVLRNSNVEAFICTFHVMQYKSYDLPIVSDCPRKCHLCDAQTRVVYAAPATPNERSAFLNTLINVPEQHKHRVEALRNNTEEAFICISHILKFKGQVFDQLLQTPKCHLCDEMASSWLMTPEHPDKNLNFFENLIELDLDGLKKVSHLVNSNSRAVICKGHYREPLKSPPAPEEKGSRTEPTPIDFDSSNDDDGIEEPNDKPGPSRCR</sequence>